<dbReference type="Pfam" id="PF04371">
    <property type="entry name" value="PAD_porph"/>
    <property type="match status" value="1"/>
</dbReference>
<organism evidence="3">
    <name type="scientific">uncultured Solirubrobacteraceae bacterium</name>
    <dbReference type="NCBI Taxonomy" id="1162706"/>
    <lineage>
        <taxon>Bacteria</taxon>
        <taxon>Bacillati</taxon>
        <taxon>Actinomycetota</taxon>
        <taxon>Thermoleophilia</taxon>
        <taxon>Solirubrobacterales</taxon>
        <taxon>Solirubrobacteraceae</taxon>
        <taxon>environmental samples</taxon>
    </lineage>
</organism>
<proteinExistence type="predicted"/>
<dbReference type="AlphaFoldDB" id="A0A6J4R882"/>
<dbReference type="EC" id="3.5.3.12" evidence="3"/>
<dbReference type="GO" id="GO:0047632">
    <property type="term" value="F:agmatine deiminase activity"/>
    <property type="evidence" value="ECO:0007669"/>
    <property type="project" value="UniProtKB-EC"/>
</dbReference>
<protein>
    <submittedName>
        <fullName evidence="3">Agmatine deiminase</fullName>
        <ecNumber evidence="3">3.5.3.12</ecNumber>
    </submittedName>
</protein>
<dbReference type="Gene3D" id="3.75.10.10">
    <property type="entry name" value="L-arginine/glycine Amidinotransferase, Chain A"/>
    <property type="match status" value="1"/>
</dbReference>
<dbReference type="InterPro" id="IPR007466">
    <property type="entry name" value="Peptidyl-Arg-deiminase_porph"/>
</dbReference>
<dbReference type="GO" id="GO:0004668">
    <property type="term" value="F:protein-arginine deiminase activity"/>
    <property type="evidence" value="ECO:0007669"/>
    <property type="project" value="InterPro"/>
</dbReference>
<reference evidence="3" key="1">
    <citation type="submission" date="2020-02" db="EMBL/GenBank/DDBJ databases">
        <authorList>
            <person name="Meier V. D."/>
        </authorList>
    </citation>
    <scope>NUCLEOTIDE SEQUENCE</scope>
    <source>
        <strain evidence="3">AVDCRST_MAG13</strain>
    </source>
</reference>
<dbReference type="GO" id="GO:0009446">
    <property type="term" value="P:putrescine biosynthetic process"/>
    <property type="evidence" value="ECO:0007669"/>
    <property type="project" value="InterPro"/>
</dbReference>
<feature type="region of interest" description="Disordered" evidence="2">
    <location>
        <begin position="1"/>
        <end position="29"/>
    </location>
</feature>
<keyword evidence="1 3" id="KW-0378">Hydrolase</keyword>
<dbReference type="PANTHER" id="PTHR31377">
    <property type="entry name" value="AGMATINE DEIMINASE-RELATED"/>
    <property type="match status" value="1"/>
</dbReference>
<dbReference type="SUPFAM" id="SSF55909">
    <property type="entry name" value="Pentein"/>
    <property type="match status" value="1"/>
</dbReference>
<evidence type="ECO:0000256" key="2">
    <source>
        <dbReference type="SAM" id="MobiDB-lite"/>
    </source>
</evidence>
<dbReference type="PANTHER" id="PTHR31377:SF0">
    <property type="entry name" value="AGMATINE DEIMINASE-RELATED"/>
    <property type="match status" value="1"/>
</dbReference>
<evidence type="ECO:0000313" key="3">
    <source>
        <dbReference type="EMBL" id="CAA9467004.1"/>
    </source>
</evidence>
<evidence type="ECO:0000256" key="1">
    <source>
        <dbReference type="ARBA" id="ARBA00022801"/>
    </source>
</evidence>
<dbReference type="EMBL" id="CADCVO010000023">
    <property type="protein sequence ID" value="CAA9467004.1"/>
    <property type="molecule type" value="Genomic_DNA"/>
</dbReference>
<accession>A0A6J4R882</accession>
<gene>
    <name evidence="3" type="ORF">AVDCRST_MAG13-128</name>
</gene>
<name>A0A6J4R882_9ACTN</name>
<sequence length="353" mass="37125">MSAGEAGDAGSVPADMALHPTPAAQGLAMPPEWAPHERTYMGWPCRRELWGTALADAKAQYAGVANAVAAFEPLTMVCATPQDAAEARAALAADVEILELPADDSWLRDTGPIFVVDEEGSRRAGVHFGFNAWGDKFEGYTADAALGARLVEHAGDELFTAPFVLEGGAILVDGDGTLLTTEQCLLHPNRNPTWTREELEQGLRDHLGVRRVVWLGDGIAEDRDTDGHVDMFAVFTGPGRVLLQSAPPGHPDHLAMADNRARAQAAGLEVIDFPVPPAPATVAGREIGMAYLNLYLSDRFAIMPIAGAPSDEEAVAAVAAALPGHEVIPVPGTTVAFGGGGPHCITQQVPRLG</sequence>